<accession>A0AAE0GPK2</accession>
<dbReference type="EMBL" id="LGRX02003690">
    <property type="protein sequence ID" value="KAK3281832.1"/>
    <property type="molecule type" value="Genomic_DNA"/>
</dbReference>
<feature type="region of interest" description="Disordered" evidence="1">
    <location>
        <begin position="65"/>
        <end position="94"/>
    </location>
</feature>
<sequence>MHRDRWQERAYFGDIQELKPERPAVDPGKAPALSEFPKQGLNFCWASENLAEVAQRNHAHHQLYAMRKGGPNPPPSFLGESKKEPTPKPALSARNYENRCKANIGLSALAKSCPEVEEPLEADPVEPAEDWSNPAWFSNAPPATHSTYQVLCDIGEKPGREEAREPLPGRRKGEYRAASGGNKWCSARFHQN</sequence>
<feature type="region of interest" description="Disordered" evidence="1">
    <location>
        <begin position="120"/>
        <end position="140"/>
    </location>
</feature>
<organism evidence="2 3">
    <name type="scientific">Cymbomonas tetramitiformis</name>
    <dbReference type="NCBI Taxonomy" id="36881"/>
    <lineage>
        <taxon>Eukaryota</taxon>
        <taxon>Viridiplantae</taxon>
        <taxon>Chlorophyta</taxon>
        <taxon>Pyramimonadophyceae</taxon>
        <taxon>Pyramimonadales</taxon>
        <taxon>Pyramimonadaceae</taxon>
        <taxon>Cymbomonas</taxon>
    </lineage>
</organism>
<comment type="caution">
    <text evidence="2">The sequence shown here is derived from an EMBL/GenBank/DDBJ whole genome shotgun (WGS) entry which is preliminary data.</text>
</comment>
<evidence type="ECO:0000313" key="2">
    <source>
        <dbReference type="EMBL" id="KAK3281832.1"/>
    </source>
</evidence>
<name>A0AAE0GPK2_9CHLO</name>
<dbReference type="Proteomes" id="UP001190700">
    <property type="component" value="Unassembled WGS sequence"/>
</dbReference>
<feature type="region of interest" description="Disordered" evidence="1">
    <location>
        <begin position="157"/>
        <end position="179"/>
    </location>
</feature>
<dbReference type="AlphaFoldDB" id="A0AAE0GPK2"/>
<protein>
    <submittedName>
        <fullName evidence="2">Uncharacterized protein</fullName>
    </submittedName>
</protein>
<evidence type="ECO:0000256" key="1">
    <source>
        <dbReference type="SAM" id="MobiDB-lite"/>
    </source>
</evidence>
<evidence type="ECO:0000313" key="3">
    <source>
        <dbReference type="Proteomes" id="UP001190700"/>
    </source>
</evidence>
<feature type="compositionally biased region" description="Acidic residues" evidence="1">
    <location>
        <begin position="120"/>
        <end position="129"/>
    </location>
</feature>
<reference evidence="2 3" key="1">
    <citation type="journal article" date="2015" name="Genome Biol. Evol.">
        <title>Comparative Genomics of a Bacterivorous Green Alga Reveals Evolutionary Causalities and Consequences of Phago-Mixotrophic Mode of Nutrition.</title>
        <authorList>
            <person name="Burns J.A."/>
            <person name="Paasch A."/>
            <person name="Narechania A."/>
            <person name="Kim E."/>
        </authorList>
    </citation>
    <scope>NUCLEOTIDE SEQUENCE [LARGE SCALE GENOMIC DNA]</scope>
    <source>
        <strain evidence="2 3">PLY_AMNH</strain>
    </source>
</reference>
<gene>
    <name evidence="2" type="ORF">CYMTET_10399</name>
</gene>
<proteinExistence type="predicted"/>
<feature type="compositionally biased region" description="Basic and acidic residues" evidence="1">
    <location>
        <begin position="157"/>
        <end position="175"/>
    </location>
</feature>
<keyword evidence="3" id="KW-1185">Reference proteome</keyword>